<dbReference type="InterPro" id="IPR001320">
    <property type="entry name" value="Iontro_rcpt_C"/>
</dbReference>
<evidence type="ECO:0000313" key="19">
    <source>
        <dbReference type="WBParaSite" id="nRc.2.0.1.t09518-RA"/>
    </source>
</evidence>
<dbReference type="Pfam" id="PF01094">
    <property type="entry name" value="ANF_receptor"/>
    <property type="match status" value="1"/>
</dbReference>
<dbReference type="WBParaSite" id="nRc.2.0.1.t09518-RA">
    <property type="protein sequence ID" value="nRc.2.0.1.t09518-RA"/>
    <property type="gene ID" value="nRc.2.0.1.g09518"/>
</dbReference>
<dbReference type="SUPFAM" id="SSF53822">
    <property type="entry name" value="Periplasmic binding protein-like I"/>
    <property type="match status" value="1"/>
</dbReference>
<dbReference type="AlphaFoldDB" id="A0A915I5V9"/>
<dbReference type="PANTHER" id="PTHR18966">
    <property type="entry name" value="IONOTROPIC GLUTAMATE RECEPTOR"/>
    <property type="match status" value="1"/>
</dbReference>
<evidence type="ECO:0000256" key="10">
    <source>
        <dbReference type="ARBA" id="ARBA00023180"/>
    </source>
</evidence>
<dbReference type="SMART" id="SM00918">
    <property type="entry name" value="Lig_chan-Glu_bd"/>
    <property type="match status" value="1"/>
</dbReference>
<name>A0A915I5V9_ROMCU</name>
<evidence type="ECO:0000256" key="14">
    <source>
        <dbReference type="ARBA" id="ARBA00034100"/>
    </source>
</evidence>
<feature type="domain" description="Ionotropic glutamate receptor L-glutamate and glycine-binding" evidence="17">
    <location>
        <begin position="394"/>
        <end position="459"/>
    </location>
</feature>
<evidence type="ECO:0000259" key="17">
    <source>
        <dbReference type="SMART" id="SM00918"/>
    </source>
</evidence>
<dbReference type="Gene3D" id="1.10.287.70">
    <property type="match status" value="1"/>
</dbReference>
<dbReference type="FunFam" id="3.40.190.10:FF:000024">
    <property type="entry name" value="Glutamate receptor, ionotropic, delta 1"/>
    <property type="match status" value="1"/>
</dbReference>
<dbReference type="SMART" id="SM00079">
    <property type="entry name" value="PBPe"/>
    <property type="match status" value="1"/>
</dbReference>
<dbReference type="Pfam" id="PF10613">
    <property type="entry name" value="Lig_chan-Glu_bd"/>
    <property type="match status" value="1"/>
</dbReference>
<dbReference type="OMA" id="YLIAKNW"/>
<keyword evidence="10" id="KW-0325">Glycoprotein</keyword>
<dbReference type="InterPro" id="IPR015683">
    <property type="entry name" value="Ionotropic_Glu_rcpt"/>
</dbReference>
<comment type="similarity">
    <text evidence="2">Belongs to the glutamate-gated ion channel (TC 1.A.10.1) family.</text>
</comment>
<keyword evidence="3" id="KW-0813">Transport</keyword>
<organism evidence="18 19">
    <name type="scientific">Romanomermis culicivorax</name>
    <name type="common">Nematode worm</name>
    <dbReference type="NCBI Taxonomy" id="13658"/>
    <lineage>
        <taxon>Eukaryota</taxon>
        <taxon>Metazoa</taxon>
        <taxon>Ecdysozoa</taxon>
        <taxon>Nematoda</taxon>
        <taxon>Enoplea</taxon>
        <taxon>Dorylaimia</taxon>
        <taxon>Mermithida</taxon>
        <taxon>Mermithoidea</taxon>
        <taxon>Mermithidae</taxon>
        <taxon>Romanomermis</taxon>
    </lineage>
</organism>
<evidence type="ECO:0000313" key="18">
    <source>
        <dbReference type="Proteomes" id="UP000887565"/>
    </source>
</evidence>
<keyword evidence="13" id="KW-0407">Ion channel</keyword>
<keyword evidence="5 15" id="KW-1133">Transmembrane helix</keyword>
<evidence type="ECO:0000256" key="9">
    <source>
        <dbReference type="ARBA" id="ARBA00023170"/>
    </source>
</evidence>
<keyword evidence="7" id="KW-0406">Ion transport</keyword>
<keyword evidence="4 15" id="KW-0812">Transmembrane</keyword>
<dbReference type="InterPro" id="IPR019594">
    <property type="entry name" value="Glu/Gly-bd"/>
</dbReference>
<evidence type="ECO:0000256" key="11">
    <source>
        <dbReference type="ARBA" id="ARBA00023257"/>
    </source>
</evidence>
<keyword evidence="8 15" id="KW-0472">Membrane</keyword>
<dbReference type="Pfam" id="PF00060">
    <property type="entry name" value="Lig_chan"/>
    <property type="match status" value="1"/>
</dbReference>
<evidence type="ECO:0000256" key="6">
    <source>
        <dbReference type="ARBA" id="ARBA00023018"/>
    </source>
</evidence>
<evidence type="ECO:0000256" key="15">
    <source>
        <dbReference type="SAM" id="Phobius"/>
    </source>
</evidence>
<comment type="subcellular location">
    <subcellularLocation>
        <location evidence="1">Membrane</location>
        <topology evidence="1">Multi-pass membrane protein</topology>
    </subcellularLocation>
    <subcellularLocation>
        <location evidence="14">Postsynaptic cell membrane</location>
    </subcellularLocation>
</comment>
<keyword evidence="18" id="KW-1185">Reference proteome</keyword>
<sequence>MAGADHVTHGAYASVANFLQIPLVNWRLPSQNELNQFEISMQLPLHKVLGDYLIAKNWYTIVYMYYGDDDLLNLARLTEYFYKKRRVLLTFHLMELPRKDADYDQFFEKFHEKKSNSPETQVIVDVHNSTKMALISKVLKRQKLLKPDRKREFKKYHYVLGFFMSKNDLAMESLKGNATNFINITVLQLFSPTNEVYEQLLSSLSTDEAIKKNFSDLNDIITPEAAFAYDGLLVINTALAGQKFKKSGISNNDLAEDIFPKSMFRKEKMYNGGYRGVYCIPSDDVLHPERPFLPLVNGKKIAARLRDVQFRGLTGDIEFDDNGFRKNFYVNLIELEYMGIPGTSGAVSSITNFVWKDQIGLLTSKARVSYERTRAKVMRSFNRKLNITTALGRPFVMLKENHEKLPPKDKYEGYAMDLINLLSKKIENFDYDIVLSPDGKFGSEKKDGTWDGMIGELMAGRADMAVASLTITRARQQVVDFSKPFLSTGLSIMIRKPAASEFTIFSFMHPLSNEVWMYIIFAYIGISVVLFLVSRFSPYEWRVEEACQGTFTISNDFSVYNCLWFTLSAFMQQGIDILPRFSHLQG</sequence>
<evidence type="ECO:0000256" key="2">
    <source>
        <dbReference type="ARBA" id="ARBA00008685"/>
    </source>
</evidence>
<dbReference type="GO" id="GO:0015276">
    <property type="term" value="F:ligand-gated monoatomic ion channel activity"/>
    <property type="evidence" value="ECO:0007669"/>
    <property type="project" value="InterPro"/>
</dbReference>
<keyword evidence="12" id="KW-1071">Ligand-gated ion channel</keyword>
<evidence type="ECO:0000256" key="8">
    <source>
        <dbReference type="ARBA" id="ARBA00023136"/>
    </source>
</evidence>
<dbReference type="SUPFAM" id="SSF53850">
    <property type="entry name" value="Periplasmic binding protein-like II"/>
    <property type="match status" value="1"/>
</dbReference>
<dbReference type="Gene3D" id="3.40.50.2300">
    <property type="match status" value="2"/>
</dbReference>
<keyword evidence="6" id="KW-0770">Synapse</keyword>
<evidence type="ECO:0000256" key="1">
    <source>
        <dbReference type="ARBA" id="ARBA00004141"/>
    </source>
</evidence>
<dbReference type="Proteomes" id="UP000887565">
    <property type="component" value="Unplaced"/>
</dbReference>
<dbReference type="GO" id="GO:0045211">
    <property type="term" value="C:postsynaptic membrane"/>
    <property type="evidence" value="ECO:0007669"/>
    <property type="project" value="UniProtKB-SubCell"/>
</dbReference>
<reference evidence="19" key="1">
    <citation type="submission" date="2022-11" db="UniProtKB">
        <authorList>
            <consortium name="WormBaseParasite"/>
        </authorList>
    </citation>
    <scope>IDENTIFICATION</scope>
</reference>
<dbReference type="Gene3D" id="3.40.190.10">
    <property type="entry name" value="Periplasmic binding protein-like II"/>
    <property type="match status" value="1"/>
</dbReference>
<accession>A0A915I5V9</accession>
<proteinExistence type="inferred from homology"/>
<keyword evidence="9" id="KW-0675">Receptor</keyword>
<dbReference type="InterPro" id="IPR001828">
    <property type="entry name" value="ANF_lig-bd_rcpt"/>
</dbReference>
<feature type="transmembrane region" description="Helical" evidence="15">
    <location>
        <begin position="515"/>
        <end position="533"/>
    </location>
</feature>
<feature type="domain" description="Ionotropic glutamate receptor C-terminal" evidence="16">
    <location>
        <begin position="384"/>
        <end position="586"/>
    </location>
</feature>
<protein>
    <submittedName>
        <fullName evidence="19">Uncharacterized protein</fullName>
    </submittedName>
</protein>
<evidence type="ECO:0000259" key="16">
    <source>
        <dbReference type="SMART" id="SM00079"/>
    </source>
</evidence>
<evidence type="ECO:0000256" key="3">
    <source>
        <dbReference type="ARBA" id="ARBA00022448"/>
    </source>
</evidence>
<evidence type="ECO:0000256" key="4">
    <source>
        <dbReference type="ARBA" id="ARBA00022692"/>
    </source>
</evidence>
<keyword evidence="11" id="KW-0628">Postsynaptic cell membrane</keyword>
<evidence type="ECO:0000256" key="13">
    <source>
        <dbReference type="ARBA" id="ARBA00023303"/>
    </source>
</evidence>
<evidence type="ECO:0000256" key="7">
    <source>
        <dbReference type="ARBA" id="ARBA00023065"/>
    </source>
</evidence>
<evidence type="ECO:0000256" key="12">
    <source>
        <dbReference type="ARBA" id="ARBA00023286"/>
    </source>
</evidence>
<dbReference type="InterPro" id="IPR028082">
    <property type="entry name" value="Peripla_BP_I"/>
</dbReference>
<evidence type="ECO:0000256" key="5">
    <source>
        <dbReference type="ARBA" id="ARBA00022989"/>
    </source>
</evidence>